<dbReference type="eggNOG" id="ENOG5031VR5">
    <property type="taxonomic scope" value="Bacteria"/>
</dbReference>
<proteinExistence type="predicted"/>
<organism evidence="1 2">
    <name type="scientific">Gemmatimonas phototrophica</name>
    <dbReference type="NCBI Taxonomy" id="1379270"/>
    <lineage>
        <taxon>Bacteria</taxon>
        <taxon>Pseudomonadati</taxon>
        <taxon>Gemmatimonadota</taxon>
        <taxon>Gemmatimonadia</taxon>
        <taxon>Gemmatimonadales</taxon>
        <taxon>Gemmatimonadaceae</taxon>
        <taxon>Gemmatimonas</taxon>
    </lineage>
</organism>
<dbReference type="KEGG" id="gph:GEMMAAP_16855"/>
<reference evidence="1 2" key="1">
    <citation type="journal article" date="2014" name="Proc. Natl. Acad. Sci. U.S.A.">
        <title>Functional type 2 photosynthetic reaction centers found in the rare bacterial phylum Gemmatimonadetes.</title>
        <authorList>
            <person name="Zeng Y."/>
            <person name="Feng F."/>
            <person name="Medova H."/>
            <person name="Dean J."/>
            <person name="Koblizek M."/>
        </authorList>
    </citation>
    <scope>NUCLEOTIDE SEQUENCE [LARGE SCALE GENOMIC DNA]</scope>
    <source>
        <strain evidence="1 2">AP64</strain>
    </source>
</reference>
<dbReference type="Proteomes" id="UP000076404">
    <property type="component" value="Chromosome"/>
</dbReference>
<evidence type="ECO:0000313" key="1">
    <source>
        <dbReference type="EMBL" id="AMW06962.1"/>
    </source>
</evidence>
<dbReference type="Gene3D" id="3.40.50.1820">
    <property type="entry name" value="alpha/beta hydrolase"/>
    <property type="match status" value="1"/>
</dbReference>
<keyword evidence="2" id="KW-1185">Reference proteome</keyword>
<dbReference type="SUPFAM" id="SSF53474">
    <property type="entry name" value="alpha/beta-Hydrolases"/>
    <property type="match status" value="1"/>
</dbReference>
<accession>A0A145Q5E6</accession>
<gene>
    <name evidence="1" type="ORF">GEMMAAP_16855</name>
</gene>
<reference evidence="1 2" key="2">
    <citation type="journal article" date="2016" name="Environ. Microbiol. Rep.">
        <title>Metagenomic evidence for the presence of phototrophic Gemmatimonadetes bacteria in diverse environments.</title>
        <authorList>
            <person name="Zeng Y."/>
            <person name="Baumbach J."/>
            <person name="Barbosa E.G."/>
            <person name="Azevedo V."/>
            <person name="Zhang C."/>
            <person name="Koblizek M."/>
        </authorList>
    </citation>
    <scope>NUCLEOTIDE SEQUENCE [LARGE SCALE GENOMIC DNA]</scope>
    <source>
        <strain evidence="1 2">AP64</strain>
    </source>
</reference>
<evidence type="ECO:0000313" key="2">
    <source>
        <dbReference type="Proteomes" id="UP000076404"/>
    </source>
</evidence>
<protein>
    <recommendedName>
        <fullName evidence="3">Peptidase S9 prolyl oligopeptidase catalytic domain-containing protein</fullName>
    </recommendedName>
</protein>
<dbReference type="InterPro" id="IPR029058">
    <property type="entry name" value="AB_hydrolase_fold"/>
</dbReference>
<sequence length="245" mass="26283">MWAAASPAALYLPRDEAATLDLVVHFHGAPWLVHQAVATRNRTAALVLNLGSGSAVYDRTFTAADAFAQLLSSAAQAAAQQRGKPVQWRRITLSGFSAGHGAIRRILRTPALAAQVSAVLLLDGMHTSYVPEGTTLANGGALDSANLVALTAYARRAAAGDARMLISHSEIFPGTYASTTETADWLLRETGVLRKPVLKWGPRGMQQLSEARRGTFVVRGYAGNSAPDHVDHLHAMPELLRDVWR</sequence>
<name>A0A145Q5E6_9BACT</name>
<evidence type="ECO:0008006" key="3">
    <source>
        <dbReference type="Google" id="ProtNLM"/>
    </source>
</evidence>
<dbReference type="EMBL" id="CP011454">
    <property type="protein sequence ID" value="AMW06962.1"/>
    <property type="molecule type" value="Genomic_DNA"/>
</dbReference>
<dbReference type="AlphaFoldDB" id="A0A145Q5E6"/>